<dbReference type="EMBL" id="BMAT01013331">
    <property type="protein sequence ID" value="GFS10416.1"/>
    <property type="molecule type" value="Genomic_DNA"/>
</dbReference>
<comment type="caution">
    <text evidence="1">The sequence shown here is derived from an EMBL/GenBank/DDBJ whole genome shotgun (WGS) entry which is preliminary data.</text>
</comment>
<evidence type="ECO:0000313" key="1">
    <source>
        <dbReference type="EMBL" id="GFS10416.1"/>
    </source>
</evidence>
<dbReference type="AlphaFoldDB" id="A0AAV4IPG4"/>
<keyword evidence="2" id="KW-1185">Reference proteome</keyword>
<reference evidence="1 2" key="1">
    <citation type="journal article" date="2021" name="Elife">
        <title>Chloroplast acquisition without the gene transfer in kleptoplastic sea slugs, Plakobranchus ocellatus.</title>
        <authorList>
            <person name="Maeda T."/>
            <person name="Takahashi S."/>
            <person name="Yoshida T."/>
            <person name="Shimamura S."/>
            <person name="Takaki Y."/>
            <person name="Nagai Y."/>
            <person name="Toyoda A."/>
            <person name="Suzuki Y."/>
            <person name="Arimoto A."/>
            <person name="Ishii H."/>
            <person name="Satoh N."/>
            <person name="Nishiyama T."/>
            <person name="Hasebe M."/>
            <person name="Maruyama T."/>
            <person name="Minagawa J."/>
            <person name="Obokata J."/>
            <person name="Shigenobu S."/>
        </authorList>
    </citation>
    <scope>NUCLEOTIDE SEQUENCE [LARGE SCALE GENOMIC DNA]</scope>
</reference>
<organism evidence="1 2">
    <name type="scientific">Elysia marginata</name>
    <dbReference type="NCBI Taxonomy" id="1093978"/>
    <lineage>
        <taxon>Eukaryota</taxon>
        <taxon>Metazoa</taxon>
        <taxon>Spiralia</taxon>
        <taxon>Lophotrochozoa</taxon>
        <taxon>Mollusca</taxon>
        <taxon>Gastropoda</taxon>
        <taxon>Heterobranchia</taxon>
        <taxon>Euthyneura</taxon>
        <taxon>Panpulmonata</taxon>
        <taxon>Sacoglossa</taxon>
        <taxon>Placobranchoidea</taxon>
        <taxon>Plakobranchidae</taxon>
        <taxon>Elysia</taxon>
    </lineage>
</organism>
<proteinExistence type="predicted"/>
<protein>
    <submittedName>
        <fullName evidence="1">Uncharacterized protein</fullName>
    </submittedName>
</protein>
<gene>
    <name evidence="1" type="ORF">ElyMa_006646000</name>
</gene>
<name>A0AAV4IPG4_9GAST</name>
<dbReference type="Proteomes" id="UP000762676">
    <property type="component" value="Unassembled WGS sequence"/>
</dbReference>
<accession>A0AAV4IPG4</accession>
<evidence type="ECO:0000313" key="2">
    <source>
        <dbReference type="Proteomes" id="UP000762676"/>
    </source>
</evidence>
<sequence length="135" mass="14356">MLRVKKAFNVLSLIRLEAIEGECQQNGIKGLARGVNKDLPGQLQIKLLMSPPDSLCVLSEPSGIPNSVWGSLVPMEDTPYIPDSGGVAGCYHDQITPSENNESPPRVATPGLALDPRTQTVLQGYGFSAPSKALS</sequence>